<comment type="function">
    <text evidence="5">Involved in transvection phenomena (= synapsis-dependent gene expression), where the synaptic pairing of chromosomes carrying genes with which zeste interacts influences the expression of these genes. Zeste binds to DNA and stimulates transcription from a nearby promoter.</text>
</comment>
<evidence type="ECO:0000256" key="4">
    <source>
        <dbReference type="ARBA" id="ARBA00023163"/>
    </source>
</evidence>
<dbReference type="EMBL" id="CAKOFQ010007468">
    <property type="protein sequence ID" value="CAH2001761.1"/>
    <property type="molecule type" value="Genomic_DNA"/>
</dbReference>
<evidence type="ECO:0000259" key="6">
    <source>
        <dbReference type="Pfam" id="PF13873"/>
    </source>
</evidence>
<evidence type="ECO:0000313" key="7">
    <source>
        <dbReference type="EMBL" id="CAH2001761.1"/>
    </source>
</evidence>
<dbReference type="Proteomes" id="UP001152888">
    <property type="component" value="Unassembled WGS sequence"/>
</dbReference>
<accession>A0A9P0PWN8</accession>
<comment type="caution">
    <text evidence="7">The sequence shown here is derived from an EMBL/GenBank/DDBJ whole genome shotgun (WGS) entry which is preliminary data.</text>
</comment>
<keyword evidence="3" id="KW-0805">Transcription regulation</keyword>
<evidence type="ECO:0000313" key="8">
    <source>
        <dbReference type="Proteomes" id="UP001152888"/>
    </source>
</evidence>
<comment type="subunit">
    <text evidence="1">Self-associates forming complexes of several hundred monomers.</text>
</comment>
<keyword evidence="8" id="KW-1185">Reference proteome</keyword>
<feature type="domain" description="Myb/SANT-like DNA-binding" evidence="6">
    <location>
        <begin position="11"/>
        <end position="79"/>
    </location>
</feature>
<protein>
    <recommendedName>
        <fullName evidence="2">Regulatory protein zeste</fullName>
    </recommendedName>
</protein>
<dbReference type="AlphaFoldDB" id="A0A9P0PWN8"/>
<name>A0A9P0PWN8_ACAOB</name>
<proteinExistence type="predicted"/>
<reference evidence="7" key="1">
    <citation type="submission" date="2022-03" db="EMBL/GenBank/DDBJ databases">
        <authorList>
            <person name="Sayadi A."/>
        </authorList>
    </citation>
    <scope>NUCLEOTIDE SEQUENCE</scope>
</reference>
<sequence>MATKNKRIVYSDADCHRLVDIIITYRNVIECKKIAATTWKEKNATWQKIAQIYNSGTTEPRTADQLRCKYDNLKKDVRKYDAQKRQSSYRTGGGPTIDELKAILKLLYDKIKSIISFSVDGLEPSQGASDMLVESNIVIEPESSSHNEGVVASHECNDQYIIV</sequence>
<keyword evidence="4" id="KW-0804">Transcription</keyword>
<evidence type="ECO:0000256" key="1">
    <source>
        <dbReference type="ARBA" id="ARBA00011764"/>
    </source>
</evidence>
<evidence type="ECO:0000256" key="2">
    <source>
        <dbReference type="ARBA" id="ARBA00016807"/>
    </source>
</evidence>
<organism evidence="7 8">
    <name type="scientific">Acanthoscelides obtectus</name>
    <name type="common">Bean weevil</name>
    <name type="synonym">Bruchus obtectus</name>
    <dbReference type="NCBI Taxonomy" id="200917"/>
    <lineage>
        <taxon>Eukaryota</taxon>
        <taxon>Metazoa</taxon>
        <taxon>Ecdysozoa</taxon>
        <taxon>Arthropoda</taxon>
        <taxon>Hexapoda</taxon>
        <taxon>Insecta</taxon>
        <taxon>Pterygota</taxon>
        <taxon>Neoptera</taxon>
        <taxon>Endopterygota</taxon>
        <taxon>Coleoptera</taxon>
        <taxon>Polyphaga</taxon>
        <taxon>Cucujiformia</taxon>
        <taxon>Chrysomeloidea</taxon>
        <taxon>Chrysomelidae</taxon>
        <taxon>Bruchinae</taxon>
        <taxon>Bruchini</taxon>
        <taxon>Acanthoscelides</taxon>
    </lineage>
</organism>
<dbReference type="Pfam" id="PF13873">
    <property type="entry name" value="Myb_DNA-bind_5"/>
    <property type="match status" value="1"/>
</dbReference>
<dbReference type="InterPro" id="IPR028002">
    <property type="entry name" value="Myb_DNA-bind_5"/>
</dbReference>
<evidence type="ECO:0000256" key="3">
    <source>
        <dbReference type="ARBA" id="ARBA00023015"/>
    </source>
</evidence>
<evidence type="ECO:0000256" key="5">
    <source>
        <dbReference type="ARBA" id="ARBA00025466"/>
    </source>
</evidence>
<gene>
    <name evidence="7" type="ORF">ACAOBT_LOCUS26419</name>
</gene>
<dbReference type="OrthoDB" id="6590376at2759"/>